<dbReference type="PATRIC" id="fig|1235802.3.peg.1588"/>
<dbReference type="AlphaFoldDB" id="N2B2X3"/>
<organism evidence="2 3">
    <name type="scientific">Eubacterium plexicaudatum ASF492</name>
    <dbReference type="NCBI Taxonomy" id="1235802"/>
    <lineage>
        <taxon>Bacteria</taxon>
        <taxon>Bacillati</taxon>
        <taxon>Bacillota</taxon>
        <taxon>Clostridia</taxon>
        <taxon>Eubacteriales</taxon>
        <taxon>Eubacteriaceae</taxon>
        <taxon>Eubacterium</taxon>
    </lineage>
</organism>
<name>N2B2X3_9FIRM</name>
<comment type="caution">
    <text evidence="2">The sequence shown here is derived from an EMBL/GenBank/DDBJ whole genome shotgun (WGS) entry which is preliminary data.</text>
</comment>
<evidence type="ECO:0000313" key="3">
    <source>
        <dbReference type="Proteomes" id="UP000012589"/>
    </source>
</evidence>
<keyword evidence="3" id="KW-1185">Reference proteome</keyword>
<accession>N2B2X3</accession>
<dbReference type="InterPro" id="IPR010724">
    <property type="entry name" value="RepA_N"/>
</dbReference>
<evidence type="ECO:0000313" key="2">
    <source>
        <dbReference type="EMBL" id="EMZ33073.1"/>
    </source>
</evidence>
<dbReference type="Pfam" id="PF06970">
    <property type="entry name" value="RepA_N"/>
    <property type="match status" value="1"/>
</dbReference>
<dbReference type="Proteomes" id="UP000012589">
    <property type="component" value="Unassembled WGS sequence"/>
</dbReference>
<dbReference type="STRING" id="1235802.C823_01491"/>
<protein>
    <recommendedName>
        <fullName evidence="1">Replication initiator A N-terminal domain-containing protein</fullName>
    </recommendedName>
</protein>
<evidence type="ECO:0000259" key="1">
    <source>
        <dbReference type="Pfam" id="PF06970"/>
    </source>
</evidence>
<dbReference type="HOGENOM" id="CLU_051810_3_1_9"/>
<dbReference type="eggNOG" id="ENOG5032UQK">
    <property type="taxonomic scope" value="Bacteria"/>
</dbReference>
<gene>
    <name evidence="2" type="ORF">C823_01491</name>
</gene>
<dbReference type="EMBL" id="AQFT01000041">
    <property type="protein sequence ID" value="EMZ33073.1"/>
    <property type="molecule type" value="Genomic_DNA"/>
</dbReference>
<proteinExistence type="predicted"/>
<sequence length="118" mass="13550">MAFNYFYGKQADLYGFVRVPKLLMTEKMFDPISIDAKLLYGLLIDRMSMAKKNDWIDEENRVYVLYPIAEIQEDMGVSKKKAIACLADLEKFGLVEKKVRGLGLPNLLYIKNVTSAFN</sequence>
<dbReference type="OrthoDB" id="9803733at2"/>
<feature type="domain" description="Replication initiator A N-terminal" evidence="1">
    <location>
        <begin position="16"/>
        <end position="89"/>
    </location>
</feature>
<reference evidence="2 3" key="1">
    <citation type="journal article" date="2014" name="Genome Announc.">
        <title>Draft genome sequences of the altered schaedler flora, a defined bacterial community from gnotobiotic mice.</title>
        <authorList>
            <person name="Wannemuehler M.J."/>
            <person name="Overstreet A.M."/>
            <person name="Ward D.V."/>
            <person name="Phillips G.J."/>
        </authorList>
    </citation>
    <scope>NUCLEOTIDE SEQUENCE [LARGE SCALE GENOMIC DNA]</scope>
    <source>
        <strain evidence="2 3">ASF492</strain>
    </source>
</reference>